<dbReference type="RefSeq" id="WP_348710648.1">
    <property type="nucleotide sequence ID" value="NZ_CAXIXY010000003.1"/>
</dbReference>
<proteinExistence type="predicted"/>
<reference evidence="1 2" key="1">
    <citation type="submission" date="2024-05" db="EMBL/GenBank/DDBJ databases">
        <authorList>
            <person name="Duchaud E."/>
        </authorList>
    </citation>
    <scope>NUCLEOTIDE SEQUENCE [LARGE SCALE GENOMIC DNA]</scope>
    <source>
        <strain evidence="1">Ena-SAMPLE-TAB-13-05-2024-13:56:06:370-140302</strain>
    </source>
</reference>
<comment type="caution">
    <text evidence="1">The sequence shown here is derived from an EMBL/GenBank/DDBJ whole genome shotgun (WGS) entry which is preliminary data.</text>
</comment>
<evidence type="ECO:0000313" key="1">
    <source>
        <dbReference type="EMBL" id="CAL2079751.1"/>
    </source>
</evidence>
<dbReference type="Proteomes" id="UP001497416">
    <property type="component" value="Unassembled WGS sequence"/>
</dbReference>
<organism evidence="1 2">
    <name type="scientific">Tenacibaculum platacis</name>
    <dbReference type="NCBI Taxonomy" id="3137852"/>
    <lineage>
        <taxon>Bacteria</taxon>
        <taxon>Pseudomonadati</taxon>
        <taxon>Bacteroidota</taxon>
        <taxon>Flavobacteriia</taxon>
        <taxon>Flavobacteriales</taxon>
        <taxon>Flavobacteriaceae</taxon>
        <taxon>Tenacibaculum</taxon>
    </lineage>
</organism>
<evidence type="ECO:0008006" key="3">
    <source>
        <dbReference type="Google" id="ProtNLM"/>
    </source>
</evidence>
<name>A0ABM9NUN3_9FLAO</name>
<protein>
    <recommendedName>
        <fullName evidence="3">Flap endonuclease-1-like 5' DNA nuclease</fullName>
    </recommendedName>
</protein>
<dbReference type="EMBL" id="CAXIXY010000003">
    <property type="protein sequence ID" value="CAL2079751.1"/>
    <property type="molecule type" value="Genomic_DNA"/>
</dbReference>
<gene>
    <name evidence="1" type="ORF">T190607A01A_10916</name>
</gene>
<accession>A0ABM9NUN3</accession>
<keyword evidence="2" id="KW-1185">Reference proteome</keyword>
<sequence length="198" mass="21489">MNWCIIIPILVGLISALLGYLLGRLFSNNNVQENNTSNDGDITILQNKIASLEADLKACEKSKLSLSSDLELAREATKAATSNLGAAASLTADSSTTLIPFDAGAAKAAFGKKIKQDDLKVVEGIGPKIEGLFHNFGIKTWKALGEASIEKCQEVLNSGGDRYRIHKPNTWPKQAKLAYEGKWEELKRWQDDLDGGKA</sequence>
<evidence type="ECO:0000313" key="2">
    <source>
        <dbReference type="Proteomes" id="UP001497416"/>
    </source>
</evidence>